<dbReference type="Gene3D" id="1.10.10.10">
    <property type="entry name" value="Winged helix-like DNA-binding domain superfamily/Winged helix DNA-binding domain"/>
    <property type="match status" value="1"/>
</dbReference>
<dbReference type="PROSITE" id="PS51000">
    <property type="entry name" value="HTH_DEOR_2"/>
    <property type="match status" value="1"/>
</dbReference>
<dbReference type="Pfam" id="PF08220">
    <property type="entry name" value="HTH_DeoR"/>
    <property type="match status" value="1"/>
</dbReference>
<dbReference type="InterPro" id="IPR036388">
    <property type="entry name" value="WH-like_DNA-bd_sf"/>
</dbReference>
<dbReference type="Gene3D" id="3.40.50.1360">
    <property type="match status" value="1"/>
</dbReference>
<dbReference type="GO" id="GO:0003677">
    <property type="term" value="F:DNA binding"/>
    <property type="evidence" value="ECO:0007669"/>
    <property type="project" value="UniProtKB-KW"/>
</dbReference>
<organism evidence="5 6">
    <name type="scientific">Ferrimonas pelagia</name>
    <dbReference type="NCBI Taxonomy" id="1177826"/>
    <lineage>
        <taxon>Bacteria</taxon>
        <taxon>Pseudomonadati</taxon>
        <taxon>Pseudomonadota</taxon>
        <taxon>Gammaproteobacteria</taxon>
        <taxon>Alteromonadales</taxon>
        <taxon>Ferrimonadaceae</taxon>
        <taxon>Ferrimonas</taxon>
    </lineage>
</organism>
<evidence type="ECO:0000259" key="4">
    <source>
        <dbReference type="PROSITE" id="PS51000"/>
    </source>
</evidence>
<evidence type="ECO:0000256" key="1">
    <source>
        <dbReference type="ARBA" id="ARBA00023015"/>
    </source>
</evidence>
<dbReference type="EMBL" id="BAABJZ010000015">
    <property type="protein sequence ID" value="GAA4879410.1"/>
    <property type="molecule type" value="Genomic_DNA"/>
</dbReference>
<dbReference type="SUPFAM" id="SSF46785">
    <property type="entry name" value="Winged helix' DNA-binding domain"/>
    <property type="match status" value="1"/>
</dbReference>
<evidence type="ECO:0000313" key="6">
    <source>
        <dbReference type="Proteomes" id="UP001499988"/>
    </source>
</evidence>
<comment type="caution">
    <text evidence="5">The sequence shown here is derived from an EMBL/GenBank/DDBJ whole genome shotgun (WGS) entry which is preliminary data.</text>
</comment>
<protein>
    <submittedName>
        <fullName evidence="5">DeoR/GlpR family DNA-binding transcription regulator</fullName>
    </submittedName>
</protein>
<dbReference type="PROSITE" id="PS00894">
    <property type="entry name" value="HTH_DEOR_1"/>
    <property type="match status" value="1"/>
</dbReference>
<dbReference type="SMART" id="SM00420">
    <property type="entry name" value="HTH_DEOR"/>
    <property type="match status" value="1"/>
</dbReference>
<keyword evidence="2 5" id="KW-0238">DNA-binding</keyword>
<reference evidence="6" key="1">
    <citation type="journal article" date="2019" name="Int. J. Syst. Evol. Microbiol.">
        <title>The Global Catalogue of Microorganisms (GCM) 10K type strain sequencing project: providing services to taxonomists for standard genome sequencing and annotation.</title>
        <authorList>
            <consortium name="The Broad Institute Genomics Platform"/>
            <consortium name="The Broad Institute Genome Sequencing Center for Infectious Disease"/>
            <person name="Wu L."/>
            <person name="Ma J."/>
        </authorList>
    </citation>
    <scope>NUCLEOTIDE SEQUENCE [LARGE SCALE GENOMIC DNA]</scope>
    <source>
        <strain evidence="6">JCM 18401</strain>
    </source>
</reference>
<accession>A0ABP9EJI2</accession>
<dbReference type="InterPro" id="IPR037171">
    <property type="entry name" value="NagB/RpiA_transferase-like"/>
</dbReference>
<dbReference type="RefSeq" id="WP_345334331.1">
    <property type="nucleotide sequence ID" value="NZ_BAABJZ010000015.1"/>
</dbReference>
<evidence type="ECO:0000256" key="3">
    <source>
        <dbReference type="ARBA" id="ARBA00023163"/>
    </source>
</evidence>
<dbReference type="InterPro" id="IPR050313">
    <property type="entry name" value="Carb_Metab_HTH_regulators"/>
</dbReference>
<feature type="domain" description="HTH deoR-type" evidence="4">
    <location>
        <begin position="3"/>
        <end position="58"/>
    </location>
</feature>
<dbReference type="PRINTS" id="PR00037">
    <property type="entry name" value="HTHLACR"/>
</dbReference>
<dbReference type="Proteomes" id="UP001499988">
    <property type="component" value="Unassembled WGS sequence"/>
</dbReference>
<name>A0ABP9EJI2_9GAMM</name>
<dbReference type="PANTHER" id="PTHR30363:SF58">
    <property type="entry name" value="REGULATORY PROTEIN, DEOR FAMILY"/>
    <property type="match status" value="1"/>
</dbReference>
<gene>
    <name evidence="5" type="ORF">GCM10023333_11690</name>
</gene>
<keyword evidence="6" id="KW-1185">Reference proteome</keyword>
<dbReference type="InterPro" id="IPR018356">
    <property type="entry name" value="Tscrpt_reg_HTH_DeoR_CS"/>
</dbReference>
<dbReference type="PANTHER" id="PTHR30363">
    <property type="entry name" value="HTH-TYPE TRANSCRIPTIONAL REGULATOR SRLR-RELATED"/>
    <property type="match status" value="1"/>
</dbReference>
<keyword evidence="1" id="KW-0805">Transcription regulation</keyword>
<proteinExistence type="predicted"/>
<dbReference type="InterPro" id="IPR014036">
    <property type="entry name" value="DeoR-like_C"/>
</dbReference>
<dbReference type="SMART" id="SM01134">
    <property type="entry name" value="DeoRC"/>
    <property type="match status" value="1"/>
</dbReference>
<sequence length="254" mass="28569">MIPAERQRIILKMLESREICTIGELTEKLGVSHMTVRRDIAKLESKGRVFSVAGGVQRTETVREEMTLKTTKTHNINVKQALGQKAKEMIPERSTVYLDAGSTMMEVAKQLVDRDDILLVTNDFFITAYMAEHGRCEIYHTGGKVDRRNNSCVGQQAKSFLRQLNIDVAFIATACWDNRGISSPSEDKVVVKQKVAEVSREVVLVCDSSKYGKTGTFLALPNEAFDRMLTDNGLPEPYAEQLAQQDIEVIRIER</sequence>
<dbReference type="Pfam" id="PF00455">
    <property type="entry name" value="DeoRC"/>
    <property type="match status" value="1"/>
</dbReference>
<keyword evidence="3" id="KW-0804">Transcription</keyword>
<dbReference type="InterPro" id="IPR036390">
    <property type="entry name" value="WH_DNA-bd_sf"/>
</dbReference>
<evidence type="ECO:0000313" key="5">
    <source>
        <dbReference type="EMBL" id="GAA4879410.1"/>
    </source>
</evidence>
<dbReference type="SUPFAM" id="SSF100950">
    <property type="entry name" value="NagB/RpiA/CoA transferase-like"/>
    <property type="match status" value="1"/>
</dbReference>
<evidence type="ECO:0000256" key="2">
    <source>
        <dbReference type="ARBA" id="ARBA00023125"/>
    </source>
</evidence>
<dbReference type="InterPro" id="IPR001034">
    <property type="entry name" value="DeoR_HTH"/>
</dbReference>